<dbReference type="EC" id="3.6.3.17" evidence="11"/>
<dbReference type="PROSITE" id="PS50893">
    <property type="entry name" value="ABC_TRANSPORTER_2"/>
    <property type="match status" value="2"/>
</dbReference>
<keyword evidence="6" id="KW-0547">Nucleotide-binding</keyword>
<keyword evidence="7 11" id="KW-0067">ATP-binding</keyword>
<reference evidence="11 12" key="1">
    <citation type="journal article" date="2012" name="J. Bacteriol.">
        <title>Complete genome sequence of the broad-host-range strain Sinorhizobium fredii USDA257.</title>
        <authorList>
            <person name="Schuldes J."/>
            <person name="Rodriguez Orbegoso M."/>
            <person name="Schmeisser C."/>
            <person name="Krishnan H.B."/>
            <person name="Daniel R."/>
            <person name="Streit W.R."/>
        </authorList>
    </citation>
    <scope>NUCLEOTIDE SEQUENCE [LARGE SCALE GENOMIC DNA]</scope>
    <source>
        <strain evidence="11 12">USDA 257</strain>
    </source>
</reference>
<evidence type="ECO:0000256" key="9">
    <source>
        <dbReference type="ARBA" id="ARBA00023136"/>
    </source>
</evidence>
<dbReference type="STRING" id="1185652.USDA257_c31520"/>
<dbReference type="GO" id="GO:0016887">
    <property type="term" value="F:ATP hydrolysis activity"/>
    <property type="evidence" value="ECO:0007669"/>
    <property type="project" value="InterPro"/>
</dbReference>
<evidence type="ECO:0000259" key="10">
    <source>
        <dbReference type="PROSITE" id="PS50893"/>
    </source>
</evidence>
<comment type="similarity">
    <text evidence="1">Belongs to the ABC transporter superfamily.</text>
</comment>
<sequence>MPRRASRLQRRASDQTRKGRCSTLNCCMSLSFNRGRFKETCGRVLPAAGPVPAGLASLMKRSTTGAGSMHQATSATVGEKPLLSLRNINMTFGGVKALKNVSFEVRPGEVHCLAGENGCGKSTLIKVITGVYRPADGAVIEYDGETYAHMSPVTAQDRGIQVIWQDLALFPEMSVAENIAFHEVLGRRPRLVDYGRMRRIAIDALGRLGVSLDVDLPLKEYAIAQRQIVAIARALIGEAKLVFMDEPTASLTQSETDHLLDIVRNLSASGVAVVFVSHRLAEVLEISSRITVLRDGALVGVYPAAGMTQSRITELMTGKTFDQHVRARPKDDQPVVLEVRGLTRPGQFEDISLTVRRGETVGITGLLGAGRTELALALFGMLKPASGSISIEGKEVRFGSNREAIKAGVAYLSEDRLSLGLIQPQPIADNLVIASLRKILSGGLLSEDRKRSLVSRWIADLGVRIGRQADAISTLSGGNQQRVAIAKWLATDPKLLILDCPTVGVDVGARAGIFDIVAKLAESGLAILLISDEVPEVYFNADRVLHMAQGRIVGTYDPRQTRLEDIEAAVYA</sequence>
<evidence type="ECO:0000256" key="5">
    <source>
        <dbReference type="ARBA" id="ARBA00022737"/>
    </source>
</evidence>
<dbReference type="PANTHER" id="PTHR43790">
    <property type="entry name" value="CARBOHYDRATE TRANSPORT ATP-BINDING PROTEIN MG119-RELATED"/>
    <property type="match status" value="1"/>
</dbReference>
<dbReference type="InterPro" id="IPR003439">
    <property type="entry name" value="ABC_transporter-like_ATP-bd"/>
</dbReference>
<evidence type="ECO:0000313" key="12">
    <source>
        <dbReference type="Proteomes" id="UP000006180"/>
    </source>
</evidence>
<dbReference type="InterPro" id="IPR027417">
    <property type="entry name" value="P-loop_NTPase"/>
</dbReference>
<evidence type="ECO:0000256" key="6">
    <source>
        <dbReference type="ARBA" id="ARBA00022741"/>
    </source>
</evidence>
<dbReference type="SMART" id="SM00382">
    <property type="entry name" value="AAA"/>
    <property type="match status" value="2"/>
</dbReference>
<dbReference type="InterPro" id="IPR050107">
    <property type="entry name" value="ABC_carbohydrate_import_ATPase"/>
</dbReference>
<evidence type="ECO:0000256" key="2">
    <source>
        <dbReference type="ARBA" id="ARBA00022448"/>
    </source>
</evidence>
<dbReference type="SUPFAM" id="SSF52540">
    <property type="entry name" value="P-loop containing nucleoside triphosphate hydrolases"/>
    <property type="match status" value="2"/>
</dbReference>
<dbReference type="InterPro" id="IPR003593">
    <property type="entry name" value="AAA+_ATPase"/>
</dbReference>
<keyword evidence="8" id="KW-1278">Translocase</keyword>
<dbReference type="PATRIC" id="fig|1185652.3.peg.3277"/>
<evidence type="ECO:0000313" key="11">
    <source>
        <dbReference type="EMBL" id="AFL51720.1"/>
    </source>
</evidence>
<dbReference type="InterPro" id="IPR017871">
    <property type="entry name" value="ABC_transporter-like_CS"/>
</dbReference>
<keyword evidence="2" id="KW-0813">Transport</keyword>
<dbReference type="eggNOG" id="COG1129">
    <property type="taxonomic scope" value="Bacteria"/>
</dbReference>
<dbReference type="Pfam" id="PF00005">
    <property type="entry name" value="ABC_tran"/>
    <property type="match status" value="2"/>
</dbReference>
<feature type="domain" description="ABC transporter" evidence="10">
    <location>
        <begin position="83"/>
        <end position="320"/>
    </location>
</feature>
<gene>
    <name evidence="11" type="primary">rbsA9</name>
    <name evidence="11" type="ORF">USDA257_c31520</name>
</gene>
<dbReference type="CDD" id="cd03216">
    <property type="entry name" value="ABC_Carb_Monos_I"/>
    <property type="match status" value="1"/>
</dbReference>
<evidence type="ECO:0000256" key="3">
    <source>
        <dbReference type="ARBA" id="ARBA00022475"/>
    </source>
</evidence>
<dbReference type="Gene3D" id="3.40.50.300">
    <property type="entry name" value="P-loop containing nucleotide triphosphate hydrolases"/>
    <property type="match status" value="2"/>
</dbReference>
<accession>I3X764</accession>
<dbReference type="CDD" id="cd03215">
    <property type="entry name" value="ABC_Carb_Monos_II"/>
    <property type="match status" value="1"/>
</dbReference>
<evidence type="ECO:0000256" key="4">
    <source>
        <dbReference type="ARBA" id="ARBA00022597"/>
    </source>
</evidence>
<keyword evidence="9" id="KW-0472">Membrane</keyword>
<dbReference type="Proteomes" id="UP000006180">
    <property type="component" value="Chromosome"/>
</dbReference>
<organism evidence="11 12">
    <name type="scientific">Sinorhizobium fredii (strain USDA 257)</name>
    <dbReference type="NCBI Taxonomy" id="1185652"/>
    <lineage>
        <taxon>Bacteria</taxon>
        <taxon>Pseudomonadati</taxon>
        <taxon>Pseudomonadota</taxon>
        <taxon>Alphaproteobacteria</taxon>
        <taxon>Hyphomicrobiales</taxon>
        <taxon>Rhizobiaceae</taxon>
        <taxon>Sinorhizobium/Ensifer group</taxon>
        <taxon>Sinorhizobium</taxon>
    </lineage>
</organism>
<dbReference type="GO" id="GO:0005524">
    <property type="term" value="F:ATP binding"/>
    <property type="evidence" value="ECO:0007669"/>
    <property type="project" value="UniProtKB-KW"/>
</dbReference>
<keyword evidence="5" id="KW-0677">Repeat</keyword>
<dbReference type="AlphaFoldDB" id="I3X764"/>
<feature type="domain" description="ABC transporter" evidence="10">
    <location>
        <begin position="327"/>
        <end position="572"/>
    </location>
</feature>
<keyword evidence="3" id="KW-1003">Cell membrane</keyword>
<evidence type="ECO:0000256" key="8">
    <source>
        <dbReference type="ARBA" id="ARBA00022967"/>
    </source>
</evidence>
<keyword evidence="4" id="KW-0762">Sugar transport</keyword>
<name>I3X764_SINF2</name>
<dbReference type="HOGENOM" id="CLU_000604_92_3_5"/>
<evidence type="ECO:0000256" key="1">
    <source>
        <dbReference type="ARBA" id="ARBA00005417"/>
    </source>
</evidence>
<proteinExistence type="inferred from homology"/>
<evidence type="ECO:0000256" key="7">
    <source>
        <dbReference type="ARBA" id="ARBA00022840"/>
    </source>
</evidence>
<keyword evidence="11" id="KW-0378">Hydrolase</keyword>
<dbReference type="PANTHER" id="PTHR43790:SF1">
    <property type="entry name" value="XYLOSE IMPORT ATP-BINDING PROTEIN XYLG"/>
    <property type="match status" value="1"/>
</dbReference>
<protein>
    <submittedName>
        <fullName evidence="11">Ribose import ATP-binding protein RbsA</fullName>
        <ecNumber evidence="11">3.6.3.17</ecNumber>
    </submittedName>
</protein>
<dbReference type="EMBL" id="CP003563">
    <property type="protein sequence ID" value="AFL51720.1"/>
    <property type="molecule type" value="Genomic_DNA"/>
</dbReference>
<dbReference type="PROSITE" id="PS00211">
    <property type="entry name" value="ABC_TRANSPORTER_1"/>
    <property type="match status" value="1"/>
</dbReference>
<dbReference type="KEGG" id="sfd:USDA257_c31520"/>